<organism evidence="2 3">
    <name type="scientific">Coprinopsis marcescibilis</name>
    <name type="common">Agaric fungus</name>
    <name type="synonym">Psathyrella marcescibilis</name>
    <dbReference type="NCBI Taxonomy" id="230819"/>
    <lineage>
        <taxon>Eukaryota</taxon>
        <taxon>Fungi</taxon>
        <taxon>Dikarya</taxon>
        <taxon>Basidiomycota</taxon>
        <taxon>Agaricomycotina</taxon>
        <taxon>Agaricomycetes</taxon>
        <taxon>Agaricomycetidae</taxon>
        <taxon>Agaricales</taxon>
        <taxon>Agaricineae</taxon>
        <taxon>Psathyrellaceae</taxon>
        <taxon>Coprinopsis</taxon>
    </lineage>
</organism>
<dbReference type="AlphaFoldDB" id="A0A5C3KKI8"/>
<dbReference type="Proteomes" id="UP000307440">
    <property type="component" value="Unassembled WGS sequence"/>
</dbReference>
<sequence>MLVEYYHPQFSQNPFSTTFSYTRTQRHERKRRQNQRLFHLDFQTLRLDQRQRSGCTNRSHILLKSLAETCPRSGKTSRHHTCGSPSHKPTSPASPNSATPINTPTNFSSAGPEVFQTTQRFWDSSLPKHTHKSNSK</sequence>
<proteinExistence type="predicted"/>
<keyword evidence="3" id="KW-1185">Reference proteome</keyword>
<dbReference type="EMBL" id="ML210301">
    <property type="protein sequence ID" value="TFK20413.1"/>
    <property type="molecule type" value="Genomic_DNA"/>
</dbReference>
<evidence type="ECO:0000313" key="3">
    <source>
        <dbReference type="Proteomes" id="UP000307440"/>
    </source>
</evidence>
<feature type="compositionally biased region" description="Low complexity" evidence="1">
    <location>
        <begin position="89"/>
        <end position="100"/>
    </location>
</feature>
<evidence type="ECO:0000256" key="1">
    <source>
        <dbReference type="SAM" id="MobiDB-lite"/>
    </source>
</evidence>
<evidence type="ECO:0000313" key="2">
    <source>
        <dbReference type="EMBL" id="TFK20413.1"/>
    </source>
</evidence>
<feature type="region of interest" description="Disordered" evidence="1">
    <location>
        <begin position="68"/>
        <end position="136"/>
    </location>
</feature>
<protein>
    <submittedName>
        <fullName evidence="2">Uncharacterized protein</fullName>
    </submittedName>
</protein>
<feature type="compositionally biased region" description="Polar residues" evidence="1">
    <location>
        <begin position="101"/>
        <end position="122"/>
    </location>
</feature>
<accession>A0A5C3KKI8</accession>
<name>A0A5C3KKI8_COPMA</name>
<gene>
    <name evidence="2" type="ORF">FA15DRAFT_673505</name>
</gene>
<reference evidence="2 3" key="1">
    <citation type="journal article" date="2019" name="Nat. Ecol. Evol.">
        <title>Megaphylogeny resolves global patterns of mushroom evolution.</title>
        <authorList>
            <person name="Varga T."/>
            <person name="Krizsan K."/>
            <person name="Foldi C."/>
            <person name="Dima B."/>
            <person name="Sanchez-Garcia M."/>
            <person name="Sanchez-Ramirez S."/>
            <person name="Szollosi G.J."/>
            <person name="Szarkandi J.G."/>
            <person name="Papp V."/>
            <person name="Albert L."/>
            <person name="Andreopoulos W."/>
            <person name="Angelini C."/>
            <person name="Antonin V."/>
            <person name="Barry K.W."/>
            <person name="Bougher N.L."/>
            <person name="Buchanan P."/>
            <person name="Buyck B."/>
            <person name="Bense V."/>
            <person name="Catcheside P."/>
            <person name="Chovatia M."/>
            <person name="Cooper J."/>
            <person name="Damon W."/>
            <person name="Desjardin D."/>
            <person name="Finy P."/>
            <person name="Geml J."/>
            <person name="Haridas S."/>
            <person name="Hughes K."/>
            <person name="Justo A."/>
            <person name="Karasinski D."/>
            <person name="Kautmanova I."/>
            <person name="Kiss B."/>
            <person name="Kocsube S."/>
            <person name="Kotiranta H."/>
            <person name="LaButti K.M."/>
            <person name="Lechner B.E."/>
            <person name="Liimatainen K."/>
            <person name="Lipzen A."/>
            <person name="Lukacs Z."/>
            <person name="Mihaltcheva S."/>
            <person name="Morgado L.N."/>
            <person name="Niskanen T."/>
            <person name="Noordeloos M.E."/>
            <person name="Ohm R.A."/>
            <person name="Ortiz-Santana B."/>
            <person name="Ovrebo C."/>
            <person name="Racz N."/>
            <person name="Riley R."/>
            <person name="Savchenko A."/>
            <person name="Shiryaev A."/>
            <person name="Soop K."/>
            <person name="Spirin V."/>
            <person name="Szebenyi C."/>
            <person name="Tomsovsky M."/>
            <person name="Tulloss R.E."/>
            <person name="Uehling J."/>
            <person name="Grigoriev I.V."/>
            <person name="Vagvolgyi C."/>
            <person name="Papp T."/>
            <person name="Martin F.M."/>
            <person name="Miettinen O."/>
            <person name="Hibbett D.S."/>
            <person name="Nagy L.G."/>
        </authorList>
    </citation>
    <scope>NUCLEOTIDE SEQUENCE [LARGE SCALE GENOMIC DNA]</scope>
    <source>
        <strain evidence="2 3">CBS 121175</strain>
    </source>
</reference>